<dbReference type="OrthoDB" id="8596428at2"/>
<dbReference type="Proteomes" id="UP000216857">
    <property type="component" value="Unassembled WGS sequence"/>
</dbReference>
<dbReference type="RefSeq" id="WP_094846599.1">
    <property type="nucleotide sequence ID" value="NZ_NEVJ01000002.1"/>
</dbReference>
<dbReference type="EMBL" id="NEVJ01000002">
    <property type="protein sequence ID" value="OZI23629.1"/>
    <property type="molecule type" value="Genomic_DNA"/>
</dbReference>
<evidence type="ECO:0000256" key="1">
    <source>
        <dbReference type="SAM" id="Phobius"/>
    </source>
</evidence>
<name>A0A261RF30_9BORD</name>
<keyword evidence="1" id="KW-0472">Membrane</keyword>
<keyword evidence="3" id="KW-1185">Reference proteome</keyword>
<keyword evidence="1" id="KW-0812">Transmembrane</keyword>
<protein>
    <submittedName>
        <fullName evidence="2">Uncharacterized protein</fullName>
    </submittedName>
</protein>
<gene>
    <name evidence="2" type="ORF">CAL26_09310</name>
</gene>
<evidence type="ECO:0000313" key="3">
    <source>
        <dbReference type="Proteomes" id="UP000216857"/>
    </source>
</evidence>
<comment type="caution">
    <text evidence="2">The sequence shown here is derived from an EMBL/GenBank/DDBJ whole genome shotgun (WGS) entry which is preliminary data.</text>
</comment>
<organism evidence="2 3">
    <name type="scientific">Bordetella genomosp. 9</name>
    <dbReference type="NCBI Taxonomy" id="1416803"/>
    <lineage>
        <taxon>Bacteria</taxon>
        <taxon>Pseudomonadati</taxon>
        <taxon>Pseudomonadota</taxon>
        <taxon>Betaproteobacteria</taxon>
        <taxon>Burkholderiales</taxon>
        <taxon>Alcaligenaceae</taxon>
        <taxon>Bordetella</taxon>
    </lineage>
</organism>
<dbReference type="AlphaFoldDB" id="A0A261RF30"/>
<feature type="transmembrane region" description="Helical" evidence="1">
    <location>
        <begin position="16"/>
        <end position="37"/>
    </location>
</feature>
<accession>A0A261RF30</accession>
<evidence type="ECO:0000313" key="2">
    <source>
        <dbReference type="EMBL" id="OZI23629.1"/>
    </source>
</evidence>
<reference evidence="2" key="1">
    <citation type="submission" date="2017-05" db="EMBL/GenBank/DDBJ databases">
        <title>Complete and WGS of Bordetella genogroups.</title>
        <authorList>
            <person name="Spilker T."/>
            <person name="Lipuma J."/>
        </authorList>
    </citation>
    <scope>NUCLEOTIDE SEQUENCE</scope>
    <source>
        <strain evidence="2">AU21707</strain>
    </source>
</reference>
<sequence>MSILDTIKIATAGTSGIWAAAGGAALVGGLVVGGWWLHHSGYESGKAACEAAHTLADLQQFKVETGRLSDISTQLAVQIDSLASATPTVIKEYHETVVKAPLPAGCVIDPGRLRSIQDAIAKAAVSGQRGSAVSPGSGIR</sequence>
<proteinExistence type="predicted"/>
<keyword evidence="1" id="KW-1133">Transmembrane helix</keyword>